<feature type="domain" description="C2H2-type" evidence="10">
    <location>
        <begin position="387"/>
        <end position="414"/>
    </location>
</feature>
<name>A0A6J1NBP1_BICAN</name>
<comment type="subcellular location">
    <subcellularLocation>
        <location evidence="1">Nucleus</location>
    </subcellularLocation>
</comment>
<proteinExistence type="predicted"/>
<dbReference type="InterPro" id="IPR013087">
    <property type="entry name" value="Znf_C2H2_type"/>
</dbReference>
<keyword evidence="5" id="KW-0862">Zinc</keyword>
<keyword evidence="8" id="KW-0175">Coiled coil</keyword>
<evidence type="ECO:0000259" key="10">
    <source>
        <dbReference type="PROSITE" id="PS50157"/>
    </source>
</evidence>
<feature type="domain" description="C2H2-type" evidence="10">
    <location>
        <begin position="302"/>
        <end position="329"/>
    </location>
</feature>
<dbReference type="SUPFAM" id="SSF57667">
    <property type="entry name" value="beta-beta-alpha zinc fingers"/>
    <property type="match status" value="4"/>
</dbReference>
<feature type="domain" description="C2H2-type" evidence="10">
    <location>
        <begin position="415"/>
        <end position="442"/>
    </location>
</feature>
<evidence type="ECO:0000256" key="5">
    <source>
        <dbReference type="ARBA" id="ARBA00022833"/>
    </source>
</evidence>
<dbReference type="Proteomes" id="UP001652582">
    <property type="component" value="Chromosome 4"/>
</dbReference>
<evidence type="ECO:0000256" key="9">
    <source>
        <dbReference type="SAM" id="MobiDB-lite"/>
    </source>
</evidence>
<dbReference type="GO" id="GO:0000977">
    <property type="term" value="F:RNA polymerase II transcription regulatory region sequence-specific DNA binding"/>
    <property type="evidence" value="ECO:0007669"/>
    <property type="project" value="TreeGrafter"/>
</dbReference>
<dbReference type="PROSITE" id="PS50157">
    <property type="entry name" value="ZINC_FINGER_C2H2_2"/>
    <property type="match status" value="6"/>
</dbReference>
<feature type="domain" description="C2H2-type" evidence="10">
    <location>
        <begin position="359"/>
        <end position="386"/>
    </location>
</feature>
<keyword evidence="6" id="KW-0539">Nucleus</keyword>
<accession>A0A6J1NBP1</accession>
<feature type="domain" description="C2H2-type" evidence="10">
    <location>
        <begin position="480"/>
        <end position="503"/>
    </location>
</feature>
<keyword evidence="4 7" id="KW-0863">Zinc-finger</keyword>
<keyword evidence="3" id="KW-0677">Repeat</keyword>
<dbReference type="GO" id="GO:0005634">
    <property type="term" value="C:nucleus"/>
    <property type="evidence" value="ECO:0007669"/>
    <property type="project" value="UniProtKB-SubCell"/>
</dbReference>
<evidence type="ECO:0000256" key="7">
    <source>
        <dbReference type="PROSITE-ProRule" id="PRU00042"/>
    </source>
</evidence>
<feature type="compositionally biased region" description="Acidic residues" evidence="9">
    <location>
        <begin position="248"/>
        <end position="258"/>
    </location>
</feature>
<dbReference type="SMART" id="SM00355">
    <property type="entry name" value="ZnF_C2H2"/>
    <property type="match status" value="8"/>
</dbReference>
<keyword evidence="2" id="KW-0479">Metal-binding</keyword>
<protein>
    <submittedName>
        <fullName evidence="12">Zinc finger protein 525</fullName>
    </submittedName>
</protein>
<organism evidence="11 12">
    <name type="scientific">Bicyclus anynana</name>
    <name type="common">Squinting bush brown butterfly</name>
    <dbReference type="NCBI Taxonomy" id="110368"/>
    <lineage>
        <taxon>Eukaryota</taxon>
        <taxon>Metazoa</taxon>
        <taxon>Ecdysozoa</taxon>
        <taxon>Arthropoda</taxon>
        <taxon>Hexapoda</taxon>
        <taxon>Insecta</taxon>
        <taxon>Pterygota</taxon>
        <taxon>Neoptera</taxon>
        <taxon>Endopterygota</taxon>
        <taxon>Lepidoptera</taxon>
        <taxon>Glossata</taxon>
        <taxon>Ditrysia</taxon>
        <taxon>Papilionoidea</taxon>
        <taxon>Nymphalidae</taxon>
        <taxon>Satyrinae</taxon>
        <taxon>Satyrini</taxon>
        <taxon>Mycalesina</taxon>
        <taxon>Bicyclus</taxon>
    </lineage>
</organism>
<feature type="domain" description="C2H2-type" evidence="10">
    <location>
        <begin position="443"/>
        <end position="470"/>
    </location>
</feature>
<dbReference type="GeneID" id="112048939"/>
<dbReference type="RefSeq" id="XP_023942418.2">
    <property type="nucleotide sequence ID" value="XM_024086650.2"/>
</dbReference>
<feature type="region of interest" description="Disordered" evidence="9">
    <location>
        <begin position="501"/>
        <end position="555"/>
    </location>
</feature>
<evidence type="ECO:0000256" key="6">
    <source>
        <dbReference type="ARBA" id="ARBA00023242"/>
    </source>
</evidence>
<evidence type="ECO:0000256" key="1">
    <source>
        <dbReference type="ARBA" id="ARBA00004123"/>
    </source>
</evidence>
<dbReference type="KEGG" id="bany:112048939"/>
<dbReference type="PANTHER" id="PTHR24394:SF29">
    <property type="entry name" value="MYONEURIN"/>
    <property type="match status" value="1"/>
</dbReference>
<dbReference type="OrthoDB" id="3533395at2759"/>
<evidence type="ECO:0000313" key="12">
    <source>
        <dbReference type="RefSeq" id="XP_023942418.2"/>
    </source>
</evidence>
<feature type="region of interest" description="Disordered" evidence="9">
    <location>
        <begin position="248"/>
        <end position="268"/>
    </location>
</feature>
<evidence type="ECO:0000313" key="11">
    <source>
        <dbReference type="Proteomes" id="UP001652582"/>
    </source>
</evidence>
<dbReference type="Pfam" id="PF00096">
    <property type="entry name" value="zf-C2H2"/>
    <property type="match status" value="4"/>
</dbReference>
<evidence type="ECO:0000256" key="4">
    <source>
        <dbReference type="ARBA" id="ARBA00022771"/>
    </source>
</evidence>
<reference evidence="12" key="1">
    <citation type="submission" date="2025-08" db="UniProtKB">
        <authorList>
            <consortium name="RefSeq"/>
        </authorList>
    </citation>
    <scope>IDENTIFICATION</scope>
</reference>
<dbReference type="InterPro" id="IPR036236">
    <property type="entry name" value="Znf_C2H2_sf"/>
</dbReference>
<evidence type="ECO:0000256" key="3">
    <source>
        <dbReference type="ARBA" id="ARBA00022737"/>
    </source>
</evidence>
<dbReference type="PANTHER" id="PTHR24394">
    <property type="entry name" value="ZINC FINGER PROTEIN"/>
    <property type="match status" value="1"/>
</dbReference>
<dbReference type="Gene3D" id="3.30.160.60">
    <property type="entry name" value="Classic Zinc Finger"/>
    <property type="match status" value="5"/>
</dbReference>
<sequence>MEVTVVNSSTEIKCSVKDDESLGVKEEAEVTVKQEFVECLVCLGRSGSYCDLNTTTTAGGTALSLYLSKFAHSALITAPSSKYVCKTCLNLVNVLEQAELEYHKVKEEFHTVVNKNPLFVNISQVTLEVVKNEDLDVFISNDCDNDSEDEPLAVTKKKRHRKVEKRKIKPATENKRKLRSKAIADGAWECAECEVSGECGGEAALTAHMLVAHLHLQKVKKEESPDRSQSPNENCLDVDDEMFKLEADTFDDDDDGDDSSNYVPEQISNGKQGKATKLLIRSKKKNFKNISGKKKKDPKVMHQCDQCHARYTSLVRLEQHKLKHDDSKPPYICEVCGAHYKHKRACDIHVALHKGISDWKCEECNKLFPSKGALQRHNNIHTGKLNYQCDLCGKSFIHTSSFKMHKLSHSGLKPHSCDVCGLALMTRSHLKRHKRVHSGEKRHECAVCGKRFSERYNLVAHARAHAGAPDAAAPPRRRLFRCAFCPERFERRYMLERHAGAAHGRALERPPPTPRNTMSKLLKAQAQRRERDEPAPTSAPAPADRKLERSPESAAGAVSAITWAGAYAAEFGLRPDYSH</sequence>
<feature type="compositionally biased region" description="Polar residues" evidence="9">
    <location>
        <begin position="259"/>
        <end position="268"/>
    </location>
</feature>
<evidence type="ECO:0000256" key="8">
    <source>
        <dbReference type="SAM" id="Coils"/>
    </source>
</evidence>
<feature type="coiled-coil region" evidence="8">
    <location>
        <begin position="88"/>
        <end position="115"/>
    </location>
</feature>
<dbReference type="GO" id="GO:0000981">
    <property type="term" value="F:DNA-binding transcription factor activity, RNA polymerase II-specific"/>
    <property type="evidence" value="ECO:0007669"/>
    <property type="project" value="TreeGrafter"/>
</dbReference>
<keyword evidence="11" id="KW-1185">Reference proteome</keyword>
<gene>
    <name evidence="12" type="primary">LOC112048939</name>
</gene>
<dbReference type="PROSITE" id="PS00028">
    <property type="entry name" value="ZINC_FINGER_C2H2_1"/>
    <property type="match status" value="6"/>
</dbReference>
<dbReference type="GO" id="GO:0008270">
    <property type="term" value="F:zinc ion binding"/>
    <property type="evidence" value="ECO:0007669"/>
    <property type="project" value="UniProtKB-KW"/>
</dbReference>
<evidence type="ECO:0000256" key="2">
    <source>
        <dbReference type="ARBA" id="ARBA00022723"/>
    </source>
</evidence>
<dbReference type="AlphaFoldDB" id="A0A6J1NBP1"/>